<name>A0A857DM76_9FIRM</name>
<protein>
    <recommendedName>
        <fullName evidence="1">Stage 0 sporulation protein A homolog</fullName>
    </recommendedName>
</protein>
<dbReference type="InterPro" id="IPR029787">
    <property type="entry name" value="Nucleotide_cyclase"/>
</dbReference>
<dbReference type="InterPro" id="IPR043128">
    <property type="entry name" value="Rev_trsase/Diguanyl_cyclase"/>
</dbReference>
<comment type="function">
    <text evidence="2">May play the central regulatory role in sporulation. It may be an element of the effector pathway responsible for the activation of sporulation genes in response to nutritional stress. Spo0A may act in concert with spo0H (a sigma factor) to control the expression of some genes that are critical to the sporulation process.</text>
</comment>
<dbReference type="PANTHER" id="PTHR45138">
    <property type="entry name" value="REGULATORY COMPONENTS OF SENSORY TRANSDUCTION SYSTEM"/>
    <property type="match status" value="1"/>
</dbReference>
<dbReference type="Gene3D" id="3.30.70.270">
    <property type="match status" value="1"/>
</dbReference>
<evidence type="ECO:0000256" key="1">
    <source>
        <dbReference type="ARBA" id="ARBA00018672"/>
    </source>
</evidence>
<evidence type="ECO:0000259" key="4">
    <source>
        <dbReference type="PROSITE" id="PS50110"/>
    </source>
</evidence>
<dbReference type="FunFam" id="3.30.70.270:FF:000001">
    <property type="entry name" value="Diguanylate cyclase domain protein"/>
    <property type="match status" value="1"/>
</dbReference>
<evidence type="ECO:0000256" key="2">
    <source>
        <dbReference type="ARBA" id="ARBA00024867"/>
    </source>
</evidence>
<dbReference type="PROSITE" id="PS50887">
    <property type="entry name" value="GGDEF"/>
    <property type="match status" value="1"/>
</dbReference>
<reference evidence="6 7" key="1">
    <citation type="submission" date="2019-12" db="EMBL/GenBank/DDBJ databases">
        <title>Sequence classification of anaerobic respiratory reductive dehalogenases: First we see many, then we see few.</title>
        <authorList>
            <person name="Molenda O."/>
            <person name="Puentes Jacome L.A."/>
            <person name="Cao X."/>
            <person name="Nesbo C.L."/>
            <person name="Tang S."/>
            <person name="Morson N."/>
            <person name="Patron J."/>
            <person name="Lomheim L."/>
            <person name="Wishart D.S."/>
            <person name="Edwards E.A."/>
        </authorList>
    </citation>
    <scope>NUCLEOTIDE SEQUENCE [LARGE SCALE GENOMIC DNA]</scope>
    <source>
        <strain evidence="6 7">12DCA</strain>
    </source>
</reference>
<dbReference type="Pfam" id="PF00990">
    <property type="entry name" value="GGDEF"/>
    <property type="match status" value="1"/>
</dbReference>
<dbReference type="InterPro" id="IPR050469">
    <property type="entry name" value="Diguanylate_Cyclase"/>
</dbReference>
<dbReference type="SUPFAM" id="SSF52172">
    <property type="entry name" value="CheY-like"/>
    <property type="match status" value="1"/>
</dbReference>
<dbReference type="InterPro" id="IPR001789">
    <property type="entry name" value="Sig_transdc_resp-reg_receiver"/>
</dbReference>
<evidence type="ECO:0000313" key="7">
    <source>
        <dbReference type="Proteomes" id="UP000430508"/>
    </source>
</evidence>
<dbReference type="SUPFAM" id="SSF55073">
    <property type="entry name" value="Nucleotide cyclase"/>
    <property type="match status" value="1"/>
</dbReference>
<dbReference type="CDD" id="cd19920">
    <property type="entry name" value="REC_PA4781-like"/>
    <property type="match status" value="1"/>
</dbReference>
<dbReference type="InterPro" id="IPR000160">
    <property type="entry name" value="GGDEF_dom"/>
</dbReference>
<dbReference type="Proteomes" id="UP000430508">
    <property type="component" value="Chromosome"/>
</dbReference>
<dbReference type="AlphaFoldDB" id="A0A857DM76"/>
<keyword evidence="3" id="KW-0597">Phosphoprotein</keyword>
<dbReference type="GO" id="GO:0005886">
    <property type="term" value="C:plasma membrane"/>
    <property type="evidence" value="ECO:0007669"/>
    <property type="project" value="TreeGrafter"/>
</dbReference>
<dbReference type="Pfam" id="PF00072">
    <property type="entry name" value="Response_reg"/>
    <property type="match status" value="1"/>
</dbReference>
<feature type="domain" description="Response regulatory" evidence="4">
    <location>
        <begin position="5"/>
        <end position="119"/>
    </location>
</feature>
<dbReference type="GO" id="GO:0052621">
    <property type="term" value="F:diguanylate cyclase activity"/>
    <property type="evidence" value="ECO:0007669"/>
    <property type="project" value="TreeGrafter"/>
</dbReference>
<dbReference type="SMART" id="SM00448">
    <property type="entry name" value="REC"/>
    <property type="match status" value="1"/>
</dbReference>
<evidence type="ECO:0000259" key="5">
    <source>
        <dbReference type="PROSITE" id="PS50887"/>
    </source>
</evidence>
<dbReference type="NCBIfam" id="TIGR00254">
    <property type="entry name" value="GGDEF"/>
    <property type="match status" value="1"/>
</dbReference>
<dbReference type="Gene3D" id="3.40.50.2300">
    <property type="match status" value="1"/>
</dbReference>
<feature type="modified residue" description="4-aspartylphosphate" evidence="3">
    <location>
        <position position="52"/>
    </location>
</feature>
<evidence type="ECO:0000313" key="6">
    <source>
        <dbReference type="EMBL" id="QHA01485.1"/>
    </source>
</evidence>
<dbReference type="RefSeq" id="WP_019224782.1">
    <property type="nucleotide sequence ID" value="NZ_CP046996.1"/>
</dbReference>
<dbReference type="PANTHER" id="PTHR45138:SF9">
    <property type="entry name" value="DIGUANYLATE CYCLASE DGCM-RELATED"/>
    <property type="match status" value="1"/>
</dbReference>
<dbReference type="CDD" id="cd01949">
    <property type="entry name" value="GGDEF"/>
    <property type="match status" value="1"/>
</dbReference>
<accession>A0A857DM76</accession>
<dbReference type="PROSITE" id="PS50110">
    <property type="entry name" value="RESPONSE_REGULATORY"/>
    <property type="match status" value="1"/>
</dbReference>
<sequence>MEEYLILAVDDQDFNLIFLKKTLAEYQFLSARNGRQALELLRKYSPDLILLDIVMPEMDGYEVLRQLKYDERTRNIPVIFLTSLDSIEDEEKGFNLGAVDYITKPFKPTIIQARVKNTLRFIHQQKLLERMSHLDGLTEIPNRRFFEEKLAAEFGFAATNKRPLSLIMIDVDFFKKFNDQHGHSKGDEALVKVAQIIRSCLNEPHEFLARYGGEEFVVILPDTDAAAGSEIAEKIRYHVSISQLFNNPAGSHAALTVSVGGYSMIPANYEYCHSILEKADACLYQAKKHGRNCVKWDYS</sequence>
<dbReference type="SMART" id="SM00267">
    <property type="entry name" value="GGDEF"/>
    <property type="match status" value="1"/>
</dbReference>
<organism evidence="6 7">
    <name type="scientific">Dehalobacter restrictus</name>
    <dbReference type="NCBI Taxonomy" id="55583"/>
    <lineage>
        <taxon>Bacteria</taxon>
        <taxon>Bacillati</taxon>
        <taxon>Bacillota</taxon>
        <taxon>Clostridia</taxon>
        <taxon>Eubacteriales</taxon>
        <taxon>Desulfitobacteriaceae</taxon>
        <taxon>Dehalobacter</taxon>
    </lineage>
</organism>
<dbReference type="EMBL" id="CP046996">
    <property type="protein sequence ID" value="QHA01485.1"/>
    <property type="molecule type" value="Genomic_DNA"/>
</dbReference>
<feature type="domain" description="GGDEF" evidence="5">
    <location>
        <begin position="162"/>
        <end position="299"/>
    </location>
</feature>
<dbReference type="GO" id="GO:0000160">
    <property type="term" value="P:phosphorelay signal transduction system"/>
    <property type="evidence" value="ECO:0007669"/>
    <property type="project" value="InterPro"/>
</dbReference>
<dbReference type="GO" id="GO:0043709">
    <property type="term" value="P:cell adhesion involved in single-species biofilm formation"/>
    <property type="evidence" value="ECO:0007669"/>
    <property type="project" value="TreeGrafter"/>
</dbReference>
<gene>
    <name evidence="6" type="ORF">GQ588_12960</name>
</gene>
<dbReference type="InterPro" id="IPR011006">
    <property type="entry name" value="CheY-like_superfamily"/>
</dbReference>
<dbReference type="GO" id="GO:1902201">
    <property type="term" value="P:negative regulation of bacterial-type flagellum-dependent cell motility"/>
    <property type="evidence" value="ECO:0007669"/>
    <property type="project" value="TreeGrafter"/>
</dbReference>
<proteinExistence type="predicted"/>
<evidence type="ECO:0000256" key="3">
    <source>
        <dbReference type="PROSITE-ProRule" id="PRU00169"/>
    </source>
</evidence>